<name>D7FLS9_ECTSI</name>
<dbReference type="Proteomes" id="UP000002630">
    <property type="component" value="Unassembled WGS sequence"/>
</dbReference>
<sequence>MVLGGAAGKRTLDASATSSTHQRGSAAGGDVGSTAGVTASDAKKRPRSGSGSLLSGSAAGGGRGLMPAAAMFDLYADVPPPEEKPPASVETRHEGKGVAEDVKLSYPNASSGKGSAATLLAASTEDRGDPGSAPVDMKKATVRPELAPKTSAGQTAGGGPATEVGAVGTSPAGRGAKGAAVDVSLALGKLRPHLQGSRTGSKKFPRACGLLTDLLCAKLGQENEEIFFGVISDTVAYRGGCANNRDTAAGEHLSLLRANGVVGEAIRRLVAAASSRSSCFSGQRREAVESWEKEMAKC</sequence>
<evidence type="ECO:0000256" key="1">
    <source>
        <dbReference type="SAM" id="MobiDB-lite"/>
    </source>
</evidence>
<gene>
    <name evidence="2" type="ORF">Esi_1604_0001</name>
</gene>
<dbReference type="InParanoid" id="D7FLS9"/>
<organism evidence="2 3">
    <name type="scientific">Ectocarpus siliculosus</name>
    <name type="common">Brown alga</name>
    <name type="synonym">Conferva siliculosa</name>
    <dbReference type="NCBI Taxonomy" id="2880"/>
    <lineage>
        <taxon>Eukaryota</taxon>
        <taxon>Sar</taxon>
        <taxon>Stramenopiles</taxon>
        <taxon>Ochrophyta</taxon>
        <taxon>PX clade</taxon>
        <taxon>Phaeophyceae</taxon>
        <taxon>Ectocarpales</taxon>
        <taxon>Ectocarpaceae</taxon>
        <taxon>Ectocarpus</taxon>
    </lineage>
</organism>
<evidence type="ECO:0000313" key="2">
    <source>
        <dbReference type="EMBL" id="CBJ34232.1"/>
    </source>
</evidence>
<proteinExistence type="predicted"/>
<feature type="compositionally biased region" description="Polar residues" evidence="1">
    <location>
        <begin position="14"/>
        <end position="23"/>
    </location>
</feature>
<dbReference type="EMBL" id="FN649760">
    <property type="protein sequence ID" value="CBJ34232.1"/>
    <property type="molecule type" value="Genomic_DNA"/>
</dbReference>
<feature type="compositionally biased region" description="Basic and acidic residues" evidence="1">
    <location>
        <begin position="81"/>
        <end position="103"/>
    </location>
</feature>
<accession>D7FLS9</accession>
<evidence type="ECO:0000313" key="3">
    <source>
        <dbReference type="Proteomes" id="UP000002630"/>
    </source>
</evidence>
<feature type="region of interest" description="Disordered" evidence="1">
    <location>
        <begin position="76"/>
        <end position="114"/>
    </location>
</feature>
<dbReference type="AlphaFoldDB" id="D7FLS9"/>
<feature type="region of interest" description="Disordered" evidence="1">
    <location>
        <begin position="1"/>
        <end position="60"/>
    </location>
</feature>
<protein>
    <submittedName>
        <fullName evidence="2">Uncharacterized protein</fullName>
    </submittedName>
</protein>
<keyword evidence="3" id="KW-1185">Reference proteome</keyword>
<dbReference type="OrthoDB" id="5585992at2759"/>
<feature type="compositionally biased region" description="Low complexity" evidence="1">
    <location>
        <begin position="48"/>
        <end position="57"/>
    </location>
</feature>
<reference evidence="2 3" key="1">
    <citation type="journal article" date="2010" name="Nature">
        <title>The Ectocarpus genome and the independent evolution of multicellularity in brown algae.</title>
        <authorList>
            <person name="Cock J.M."/>
            <person name="Sterck L."/>
            <person name="Rouze P."/>
            <person name="Scornet D."/>
            <person name="Allen A.E."/>
            <person name="Amoutzias G."/>
            <person name="Anthouard V."/>
            <person name="Artiguenave F."/>
            <person name="Aury J.M."/>
            <person name="Badger J.H."/>
            <person name="Beszteri B."/>
            <person name="Billiau K."/>
            <person name="Bonnet E."/>
            <person name="Bothwell J.H."/>
            <person name="Bowler C."/>
            <person name="Boyen C."/>
            <person name="Brownlee C."/>
            <person name="Carrano C.J."/>
            <person name="Charrier B."/>
            <person name="Cho G.Y."/>
            <person name="Coelho S.M."/>
            <person name="Collen J."/>
            <person name="Corre E."/>
            <person name="Da Silva C."/>
            <person name="Delage L."/>
            <person name="Delaroque N."/>
            <person name="Dittami S.M."/>
            <person name="Doulbeau S."/>
            <person name="Elias M."/>
            <person name="Farnham G."/>
            <person name="Gachon C.M."/>
            <person name="Gschloessl B."/>
            <person name="Heesch S."/>
            <person name="Jabbari K."/>
            <person name="Jubin C."/>
            <person name="Kawai H."/>
            <person name="Kimura K."/>
            <person name="Kloareg B."/>
            <person name="Kupper F.C."/>
            <person name="Lang D."/>
            <person name="Le Bail A."/>
            <person name="Leblanc C."/>
            <person name="Lerouge P."/>
            <person name="Lohr M."/>
            <person name="Lopez P.J."/>
            <person name="Martens C."/>
            <person name="Maumus F."/>
            <person name="Michel G."/>
            <person name="Miranda-Saavedra D."/>
            <person name="Morales J."/>
            <person name="Moreau H."/>
            <person name="Motomura T."/>
            <person name="Nagasato C."/>
            <person name="Napoli C.A."/>
            <person name="Nelson D.R."/>
            <person name="Nyvall-Collen P."/>
            <person name="Peters A.F."/>
            <person name="Pommier C."/>
            <person name="Potin P."/>
            <person name="Poulain J."/>
            <person name="Quesneville H."/>
            <person name="Read B."/>
            <person name="Rensing S.A."/>
            <person name="Ritter A."/>
            <person name="Rousvoal S."/>
            <person name="Samanta M."/>
            <person name="Samson G."/>
            <person name="Schroeder D.C."/>
            <person name="Segurens B."/>
            <person name="Strittmatter M."/>
            <person name="Tonon T."/>
            <person name="Tregear J.W."/>
            <person name="Valentin K."/>
            <person name="von Dassow P."/>
            <person name="Yamagishi T."/>
            <person name="Van de Peer Y."/>
            <person name="Wincker P."/>
        </authorList>
    </citation>
    <scope>NUCLEOTIDE SEQUENCE [LARGE SCALE GENOMIC DNA]</scope>
    <source>
        <strain evidence="3">Ec32 / CCAP1310/4</strain>
    </source>
</reference>